<protein>
    <recommendedName>
        <fullName evidence="5">DUF262 domain-containing protein</fullName>
    </recommendedName>
</protein>
<accession>A0A2D1TZK9</accession>
<dbReference type="PANTHER" id="PTHR35149">
    <property type="entry name" value="SLL5132 PROTEIN"/>
    <property type="match status" value="1"/>
</dbReference>
<feature type="domain" description="GmrSD restriction endonucleases C-terminal" evidence="2">
    <location>
        <begin position="418"/>
        <end position="560"/>
    </location>
</feature>
<dbReference type="PANTHER" id="PTHR35149:SF1">
    <property type="entry name" value="DUF5655 DOMAIN-CONTAINING PROTEIN"/>
    <property type="match status" value="1"/>
</dbReference>
<dbReference type="AlphaFoldDB" id="A0A2D1TZK9"/>
<evidence type="ECO:0008006" key="5">
    <source>
        <dbReference type="Google" id="ProtNLM"/>
    </source>
</evidence>
<evidence type="ECO:0000313" key="4">
    <source>
        <dbReference type="Proteomes" id="UP000225608"/>
    </source>
</evidence>
<dbReference type="EMBL" id="CP024160">
    <property type="protein sequence ID" value="ATP54793.1"/>
    <property type="molecule type" value="Genomic_DNA"/>
</dbReference>
<dbReference type="RefSeq" id="WP_099432719.1">
    <property type="nucleotide sequence ID" value="NZ_CP024160.1"/>
</dbReference>
<name>A0A2D1TZK9_9ACTN</name>
<dbReference type="KEGG" id="caer:CSV91_09785"/>
<dbReference type="InterPro" id="IPR004919">
    <property type="entry name" value="GmrSD_N"/>
</dbReference>
<dbReference type="Pfam" id="PF03235">
    <property type="entry name" value="GmrSD_N"/>
    <property type="match status" value="1"/>
</dbReference>
<sequence>MDAGKATISGVFNGSRLLEIPFYQRAYVWGEEQWERFLGDMEFVTASKRPYFLGSIILKQASSGNTWSEVSEVRTVIDGQQRLTTMVIFFKALCAKNGTNNLFERDFVLETGDVALRHGKYDRQDFEKVVSATGCEPLEGSSAIVLAYNYFLKNIDPEKVDRNTIKSNVQFVCIDLTEGEDEQQIFDTINSLGVRLTTAELLKNYFFNRENEQAFKECWEDVFEPTAEKREYWEQEVVTGRIKRTLVDLFFDAFLQILVQDKKRGVTTEDKLFYSRTSNLFQSYKDFIGRYCNGDKDEILDSMKAYAEVFESTFDPGYCDADIPSAPGVERLNVLIFGLKNSTLIPYVLYVRKNAESSGEESEVFALLESYIVRRTLVQATTKNYNRLFTSLILNEVKDAETLRKALEANEEATTYMPGDDEVRRAFEESCLYNLQSKGVLYLLESAIRPGMSSTALLGFNQYTLEHMMPKKWRNKWGALDDEAATRRDRKLLTLGNLAIITHSLNASIRDADWPTKKQGKGYKDGLALCAAGLATMAGALEKESWDEGDIADRAEWLADKALEVWR</sequence>
<evidence type="ECO:0000313" key="3">
    <source>
        <dbReference type="EMBL" id="ATP54793.1"/>
    </source>
</evidence>
<gene>
    <name evidence="3" type="ORF">CSV91_09785</name>
</gene>
<dbReference type="Proteomes" id="UP000225608">
    <property type="component" value="Chromosome"/>
</dbReference>
<reference evidence="3 4" key="1">
    <citation type="submission" date="2017-10" db="EMBL/GenBank/DDBJ databases">
        <title>Complete genome sequence of Collinsella aerofaciens isolated from the gut of a healthy adult Indian.</title>
        <authorList>
            <person name="Bag S."/>
            <person name="Ghosh T.S."/>
            <person name="Das B."/>
        </authorList>
    </citation>
    <scope>NUCLEOTIDE SEQUENCE [LARGE SCALE GENOMIC DNA]</scope>
    <source>
        <strain evidence="4">indica</strain>
    </source>
</reference>
<feature type="domain" description="GmrSD restriction endonucleases N-terminal" evidence="1">
    <location>
        <begin position="9"/>
        <end position="207"/>
    </location>
</feature>
<proteinExistence type="predicted"/>
<organism evidence="3 4">
    <name type="scientific">Collinsella aerofaciens</name>
    <dbReference type="NCBI Taxonomy" id="74426"/>
    <lineage>
        <taxon>Bacteria</taxon>
        <taxon>Bacillati</taxon>
        <taxon>Actinomycetota</taxon>
        <taxon>Coriobacteriia</taxon>
        <taxon>Coriobacteriales</taxon>
        <taxon>Coriobacteriaceae</taxon>
        <taxon>Collinsella</taxon>
    </lineage>
</organism>
<dbReference type="Pfam" id="PF07510">
    <property type="entry name" value="GmrSD_C"/>
    <property type="match status" value="1"/>
</dbReference>
<evidence type="ECO:0000259" key="1">
    <source>
        <dbReference type="Pfam" id="PF03235"/>
    </source>
</evidence>
<evidence type="ECO:0000259" key="2">
    <source>
        <dbReference type="Pfam" id="PF07510"/>
    </source>
</evidence>
<dbReference type="InterPro" id="IPR011089">
    <property type="entry name" value="GmrSD_C"/>
</dbReference>